<dbReference type="PANTHER" id="PTHR22916:SF51">
    <property type="entry name" value="GLYCOSYLTRANSFERASE EPSH-RELATED"/>
    <property type="match status" value="1"/>
</dbReference>
<dbReference type="Gene3D" id="3.90.550.10">
    <property type="entry name" value="Spore Coat Polysaccharide Biosynthesis Protein SpsA, Chain A"/>
    <property type="match status" value="1"/>
</dbReference>
<keyword evidence="5" id="KW-1185">Reference proteome</keyword>
<sequence length="323" mass="38452">MDTKISVIVGIYKTEKLLSRCIESILDQTYRNLEIILIEDGSPDRCGQICEHYRSLDQRIKVVHKRNGGISEVRNIGVELATGEYIAFVDSDDFIHNTYIEKLYMLCKKYNAQIAQCGFAKVTDTKGKPKMIDNSYEEIKIYSNKEMLYNLFNENYVCSVVVWSKLYHKHIFRNIRFPVGRLHEDEAVIHKLFYESNRIAVTREPLYYYCISGESITRSAYSPNKIDIIQAYEERLVFFTDIAMPDLYRYTLYRYFYHLVSNYCLYQKHCKDLVPKRMELREKIRRTYDEIRKGRYFSTRARIKMSMVHIFPGIYGRIWMNKG</sequence>
<dbReference type="Proteomes" id="UP000574276">
    <property type="component" value="Unassembled WGS sequence"/>
</dbReference>
<comment type="caution">
    <text evidence="4">The sequence shown here is derived from an EMBL/GenBank/DDBJ whole genome shotgun (WGS) entry which is preliminary data.</text>
</comment>
<feature type="domain" description="Glycosyltransferase 2-like" evidence="3">
    <location>
        <begin position="6"/>
        <end position="148"/>
    </location>
</feature>
<proteinExistence type="predicted"/>
<name>A0A839K4F5_9FIRM</name>
<protein>
    <submittedName>
        <fullName evidence="4">Glycosyltransferase</fullName>
    </submittedName>
</protein>
<dbReference type="GO" id="GO:0016757">
    <property type="term" value="F:glycosyltransferase activity"/>
    <property type="evidence" value="ECO:0007669"/>
    <property type="project" value="UniProtKB-KW"/>
</dbReference>
<dbReference type="Pfam" id="PF00535">
    <property type="entry name" value="Glycos_transf_2"/>
    <property type="match status" value="1"/>
</dbReference>
<dbReference type="AlphaFoldDB" id="A0A839K4F5"/>
<dbReference type="EMBL" id="JACEGA010000001">
    <property type="protein sequence ID" value="MBB2184072.1"/>
    <property type="molecule type" value="Genomic_DNA"/>
</dbReference>
<dbReference type="InterPro" id="IPR029044">
    <property type="entry name" value="Nucleotide-diphossugar_trans"/>
</dbReference>
<dbReference type="SUPFAM" id="SSF53448">
    <property type="entry name" value="Nucleotide-diphospho-sugar transferases"/>
    <property type="match status" value="1"/>
</dbReference>
<dbReference type="RefSeq" id="WP_228353669.1">
    <property type="nucleotide sequence ID" value="NZ_JACEGA010000001.1"/>
</dbReference>
<evidence type="ECO:0000256" key="1">
    <source>
        <dbReference type="ARBA" id="ARBA00022676"/>
    </source>
</evidence>
<evidence type="ECO:0000313" key="5">
    <source>
        <dbReference type="Proteomes" id="UP000574276"/>
    </source>
</evidence>
<dbReference type="CDD" id="cd00761">
    <property type="entry name" value="Glyco_tranf_GTA_type"/>
    <property type="match status" value="1"/>
</dbReference>
<accession>A0A839K4F5</accession>
<reference evidence="4 5" key="1">
    <citation type="submission" date="2020-07" db="EMBL/GenBank/DDBJ databases">
        <title>Characterization and genome sequencing of isolate MD1, a novel member within the family Lachnospiraceae.</title>
        <authorList>
            <person name="Rettenmaier R."/>
            <person name="Di Bello L."/>
            <person name="Zinser C."/>
            <person name="Scheitz K."/>
            <person name="Liebl W."/>
            <person name="Zverlov V."/>
        </authorList>
    </citation>
    <scope>NUCLEOTIDE SEQUENCE [LARGE SCALE GENOMIC DNA]</scope>
    <source>
        <strain evidence="4 5">MD1</strain>
    </source>
</reference>
<organism evidence="4 5">
    <name type="scientific">Variimorphobacter saccharofermentans</name>
    <dbReference type="NCBI Taxonomy" id="2755051"/>
    <lineage>
        <taxon>Bacteria</taxon>
        <taxon>Bacillati</taxon>
        <taxon>Bacillota</taxon>
        <taxon>Clostridia</taxon>
        <taxon>Lachnospirales</taxon>
        <taxon>Lachnospiraceae</taxon>
        <taxon>Variimorphobacter</taxon>
    </lineage>
</organism>
<evidence type="ECO:0000259" key="3">
    <source>
        <dbReference type="Pfam" id="PF00535"/>
    </source>
</evidence>
<evidence type="ECO:0000313" key="4">
    <source>
        <dbReference type="EMBL" id="MBB2184072.1"/>
    </source>
</evidence>
<keyword evidence="2 4" id="KW-0808">Transferase</keyword>
<evidence type="ECO:0000256" key="2">
    <source>
        <dbReference type="ARBA" id="ARBA00022679"/>
    </source>
</evidence>
<keyword evidence="1" id="KW-0328">Glycosyltransferase</keyword>
<dbReference type="InterPro" id="IPR001173">
    <property type="entry name" value="Glyco_trans_2-like"/>
</dbReference>
<dbReference type="PANTHER" id="PTHR22916">
    <property type="entry name" value="GLYCOSYLTRANSFERASE"/>
    <property type="match status" value="1"/>
</dbReference>
<gene>
    <name evidence="4" type="ORF">H0486_14420</name>
</gene>